<evidence type="ECO:0000256" key="2">
    <source>
        <dbReference type="PROSITE-ProRule" id="PRU00259"/>
    </source>
</evidence>
<feature type="repeat" description="ARM" evidence="2">
    <location>
        <begin position="617"/>
        <end position="646"/>
    </location>
</feature>
<keyword evidence="3" id="KW-1133">Transmembrane helix</keyword>
<reference evidence="5 6" key="1">
    <citation type="submission" date="2024-09" db="EMBL/GenBank/DDBJ databases">
        <title>Chromosome-scale assembly of Riccia sorocarpa.</title>
        <authorList>
            <person name="Paukszto L."/>
        </authorList>
    </citation>
    <scope>NUCLEOTIDE SEQUENCE [LARGE SCALE GENOMIC DNA]</scope>
    <source>
        <strain evidence="5">LP-2024</strain>
        <tissue evidence="5">Aerial parts of the thallus</tissue>
    </source>
</reference>
<dbReference type="EMBL" id="JBJQOH010000006">
    <property type="protein sequence ID" value="KAL3686026.1"/>
    <property type="molecule type" value="Genomic_DNA"/>
</dbReference>
<feature type="transmembrane region" description="Helical" evidence="3">
    <location>
        <begin position="126"/>
        <end position="151"/>
    </location>
</feature>
<protein>
    <submittedName>
        <fullName evidence="5">Uncharacterized protein</fullName>
    </submittedName>
</protein>
<feature type="transmembrane region" description="Helical" evidence="3">
    <location>
        <begin position="69"/>
        <end position="92"/>
    </location>
</feature>
<dbReference type="PANTHER" id="PTHR23315">
    <property type="entry name" value="U BOX DOMAIN-CONTAINING"/>
    <property type="match status" value="1"/>
</dbReference>
<evidence type="ECO:0000256" key="1">
    <source>
        <dbReference type="ARBA" id="ARBA00022786"/>
    </source>
</evidence>
<dbReference type="Proteomes" id="UP001633002">
    <property type="component" value="Unassembled WGS sequence"/>
</dbReference>
<sequence>MGWLLLTQIGILLGSFGQLMSQEICLLSWGIFTLEAILKYGRSWAHNHFFRDVPCAYVPIHQEAAHNSLAFFGLFVLASTLLELALYVPYVYSCIKVWLTHRKCYRTDELGTPDCTEGTTRLIEMLIASVIIVCFHWISSFLTVCFFKAAMGMGFTALTQSRQYSLKRKTQFKTLERFRTKRTASDRLLCLTWWVHMARHRHLSAVVARAQPEDCALPGHWFENVNQLKRIFEESDFGDHVHLDPSGPVCVSQEMALRALVSMAKQSNERISTEILTDSGFLLLVRVVGEGKREICRGLAAAAIAVLAKQATVLEQEGVDLSTAVVPLKRLARSSNVEHTEVAYGALLNCSLNKKQSSKVIDKLLSSDGMAIGEDESGNNFVSSILDHAHRSHTTRCQELAVSLLNCLVQEKAGKPVRIAMGADAGRTVSGVQLCTALLKHGLTPQIRANAAGALAELVYWKDGQAAGNGPYTDGCIEAVVRGLEQELTVASASAKALCCLAYNNQENKLKIVNAGGIKLLTNILREPRAAAPRGRGSFGRRDANRPKFQRLISGISFEALKTIDEGDGSSRASSSHARADSTNLLLEEGLRSDAARALRILALNNPPHQQLIVAEGAIPLLIDLLMSRPTPKVLVQAIPALSALSWKNRSNQDLVGEYRNGKFFEGLAYALESAANNVDMEEVLLDKVSQVTVTLVDGNESNRQNLLKYEIIKRKLEEFVSNKNQAGKNRPFQNAVRALQFLNREQQS</sequence>
<keyword evidence="6" id="KW-1185">Reference proteome</keyword>
<keyword evidence="4" id="KW-0732">Signal</keyword>
<dbReference type="PANTHER" id="PTHR23315:SF7">
    <property type="entry name" value="U-BOX DOMAIN-CONTAINING PROTEIN 4"/>
    <property type="match status" value="1"/>
</dbReference>
<evidence type="ECO:0000313" key="5">
    <source>
        <dbReference type="EMBL" id="KAL3686026.1"/>
    </source>
</evidence>
<dbReference type="SUPFAM" id="SSF48371">
    <property type="entry name" value="ARM repeat"/>
    <property type="match status" value="1"/>
</dbReference>
<keyword evidence="3" id="KW-0812">Transmembrane</keyword>
<organism evidence="5 6">
    <name type="scientific">Riccia sorocarpa</name>
    <dbReference type="NCBI Taxonomy" id="122646"/>
    <lineage>
        <taxon>Eukaryota</taxon>
        <taxon>Viridiplantae</taxon>
        <taxon>Streptophyta</taxon>
        <taxon>Embryophyta</taxon>
        <taxon>Marchantiophyta</taxon>
        <taxon>Marchantiopsida</taxon>
        <taxon>Marchantiidae</taxon>
        <taxon>Marchantiales</taxon>
        <taxon>Ricciaceae</taxon>
        <taxon>Riccia</taxon>
    </lineage>
</organism>
<feature type="chain" id="PRO_5044806473" evidence="4">
    <location>
        <begin position="22"/>
        <end position="749"/>
    </location>
</feature>
<accession>A0ABD3H5J6</accession>
<evidence type="ECO:0000256" key="4">
    <source>
        <dbReference type="SAM" id="SignalP"/>
    </source>
</evidence>
<dbReference type="AlphaFoldDB" id="A0ABD3H5J6"/>
<keyword evidence="1" id="KW-0833">Ubl conjugation pathway</keyword>
<evidence type="ECO:0000256" key="3">
    <source>
        <dbReference type="SAM" id="Phobius"/>
    </source>
</evidence>
<dbReference type="InterPro" id="IPR011989">
    <property type="entry name" value="ARM-like"/>
</dbReference>
<dbReference type="SMART" id="SM00185">
    <property type="entry name" value="ARM"/>
    <property type="match status" value="2"/>
</dbReference>
<proteinExistence type="predicted"/>
<dbReference type="InterPro" id="IPR000225">
    <property type="entry name" value="Armadillo"/>
</dbReference>
<dbReference type="Gene3D" id="1.25.10.10">
    <property type="entry name" value="Leucine-rich Repeat Variant"/>
    <property type="match status" value="2"/>
</dbReference>
<feature type="signal peptide" evidence="4">
    <location>
        <begin position="1"/>
        <end position="21"/>
    </location>
</feature>
<evidence type="ECO:0000313" key="6">
    <source>
        <dbReference type="Proteomes" id="UP001633002"/>
    </source>
</evidence>
<dbReference type="InterPro" id="IPR016024">
    <property type="entry name" value="ARM-type_fold"/>
</dbReference>
<dbReference type="PROSITE" id="PS50176">
    <property type="entry name" value="ARM_REPEAT"/>
    <property type="match status" value="1"/>
</dbReference>
<name>A0ABD3H5J6_9MARC</name>
<comment type="caution">
    <text evidence="5">The sequence shown here is derived from an EMBL/GenBank/DDBJ whole genome shotgun (WGS) entry which is preliminary data.</text>
</comment>
<gene>
    <name evidence="5" type="ORF">R1sor_004048</name>
</gene>
<keyword evidence="3" id="KW-0472">Membrane</keyword>